<dbReference type="Proteomes" id="UP001445335">
    <property type="component" value="Unassembled WGS sequence"/>
</dbReference>
<feature type="region of interest" description="Disordered" evidence="1">
    <location>
        <begin position="1"/>
        <end position="72"/>
    </location>
</feature>
<feature type="region of interest" description="Disordered" evidence="1">
    <location>
        <begin position="88"/>
        <end position="122"/>
    </location>
</feature>
<feature type="compositionally biased region" description="Low complexity" evidence="1">
    <location>
        <begin position="663"/>
        <end position="679"/>
    </location>
</feature>
<evidence type="ECO:0000256" key="2">
    <source>
        <dbReference type="SAM" id="Phobius"/>
    </source>
</evidence>
<feature type="region of interest" description="Disordered" evidence="1">
    <location>
        <begin position="632"/>
        <end position="734"/>
    </location>
</feature>
<comment type="caution">
    <text evidence="3">The sequence shown here is derived from an EMBL/GenBank/DDBJ whole genome shotgun (WGS) entry which is preliminary data.</text>
</comment>
<evidence type="ECO:0000313" key="4">
    <source>
        <dbReference type="Proteomes" id="UP001445335"/>
    </source>
</evidence>
<feature type="compositionally biased region" description="Basic and acidic residues" evidence="1">
    <location>
        <begin position="1"/>
        <end position="14"/>
    </location>
</feature>
<proteinExistence type="predicted"/>
<evidence type="ECO:0000256" key="1">
    <source>
        <dbReference type="SAM" id="MobiDB-lite"/>
    </source>
</evidence>
<keyword evidence="4" id="KW-1185">Reference proteome</keyword>
<protein>
    <submittedName>
        <fullName evidence="3">Uncharacterized protein</fullName>
    </submittedName>
</protein>
<keyword evidence="2" id="KW-1133">Transmembrane helix</keyword>
<evidence type="ECO:0000313" key="3">
    <source>
        <dbReference type="EMBL" id="KAK9843655.1"/>
    </source>
</evidence>
<accession>A0AAW1SBZ7</accession>
<feature type="compositionally biased region" description="Polar residues" evidence="1">
    <location>
        <begin position="237"/>
        <end position="249"/>
    </location>
</feature>
<feature type="region of interest" description="Disordered" evidence="1">
    <location>
        <begin position="402"/>
        <end position="440"/>
    </location>
</feature>
<dbReference type="AlphaFoldDB" id="A0AAW1SBZ7"/>
<keyword evidence="2" id="KW-0472">Membrane</keyword>
<feature type="compositionally biased region" description="Gly residues" evidence="1">
    <location>
        <begin position="419"/>
        <end position="434"/>
    </location>
</feature>
<feature type="transmembrane region" description="Helical" evidence="2">
    <location>
        <begin position="597"/>
        <end position="625"/>
    </location>
</feature>
<reference evidence="3 4" key="1">
    <citation type="journal article" date="2024" name="Nat. Commun.">
        <title>Phylogenomics reveals the evolutionary origins of lichenization in chlorophyte algae.</title>
        <authorList>
            <person name="Puginier C."/>
            <person name="Libourel C."/>
            <person name="Otte J."/>
            <person name="Skaloud P."/>
            <person name="Haon M."/>
            <person name="Grisel S."/>
            <person name="Petersen M."/>
            <person name="Berrin J.G."/>
            <person name="Delaux P.M."/>
            <person name="Dal Grande F."/>
            <person name="Keller J."/>
        </authorList>
    </citation>
    <scope>NUCLEOTIDE SEQUENCE [LARGE SCALE GENOMIC DNA]</scope>
    <source>
        <strain evidence="3 4">SAG 245.80</strain>
    </source>
</reference>
<feature type="region of interest" description="Disordered" evidence="1">
    <location>
        <begin position="237"/>
        <end position="299"/>
    </location>
</feature>
<organism evidence="3 4">
    <name type="scientific">Elliptochloris bilobata</name>
    <dbReference type="NCBI Taxonomy" id="381761"/>
    <lineage>
        <taxon>Eukaryota</taxon>
        <taxon>Viridiplantae</taxon>
        <taxon>Chlorophyta</taxon>
        <taxon>core chlorophytes</taxon>
        <taxon>Trebouxiophyceae</taxon>
        <taxon>Trebouxiophyceae incertae sedis</taxon>
        <taxon>Elliptochloris clade</taxon>
        <taxon>Elliptochloris</taxon>
    </lineage>
</organism>
<sequence length="761" mass="76134">MQRESLRKQAKDTFKNLFHHKKHTDESADMAQTGGAGDILQPTSMPKISDLGGVPKELKGGMEASSAQSAIGAPSQFEQVARNVAPPIAETGGVGHVPPPDTFAPASRQDFSPPTPEGAGYARLTEEGPLAPASTPVGSIFGGGSVHLPAPGVAADSVKRAHLSENPAMGAGLAKAGLSEEAALAAQDMSHTLHHTETHDTSAPYLGTGSGAASRVAVAKPKVTDVGADPMLREQTQPLLPSGKKSSPVTGHVPNSLLGGKAPAGATVQGSKAPGGHVGGQQGMAKLDESDHGKLGGAAAGGLGTGALLKEHADASKEQDLKSVDAEGAKLHGGTAAVPEAGLPSPAGEGLPTKGGAPADTSAQAPSTLLGRTQEALASAAFATSAVGSTLVNKVTEATGMASNKAKATSKDVQQQTGGAAGNRGTGTGTGAGQQGSAPAPLQRVVEYGQAAAAKASEQAQAAYEAATAKLHETGLPQKAAEHRDAASAKASDLAAQAQMQAAQAQQVAAAKAAQLQDAARSKAAELYTQAADTSAAARDQAARTANQLYAQASDQAAVARDQAVQALGEGIDRVRNASTEDINRSRLARGAAMATLLWVLCMVLGIPFKFALTAAFMAVGGMMLKEFAQDRRGPRVGGRGPHGGVKTTEFSSHAPEGRDIKPPAAVSASAPDPSAAFPQCAPVNTPAPTPPMLGHQDAPAMGGAPPVSTPPVHGSSIAGGPTPAPAAGGGHETVHTEFGTIKVAKPVLEAALRAAKLVEE</sequence>
<dbReference type="EMBL" id="JALJOU010000005">
    <property type="protein sequence ID" value="KAK9843655.1"/>
    <property type="molecule type" value="Genomic_DNA"/>
</dbReference>
<keyword evidence="2" id="KW-0812">Transmembrane</keyword>
<name>A0AAW1SBZ7_9CHLO</name>
<feature type="region of interest" description="Disordered" evidence="1">
    <location>
        <begin position="335"/>
        <end position="364"/>
    </location>
</feature>
<gene>
    <name evidence="3" type="ORF">WJX81_001260</name>
</gene>